<evidence type="ECO:0000256" key="7">
    <source>
        <dbReference type="ARBA" id="ARBA00022574"/>
    </source>
</evidence>
<name>A0A2R6S523_9APHY</name>
<dbReference type="Pfam" id="PF00400">
    <property type="entry name" value="WD40"/>
    <property type="match status" value="1"/>
</dbReference>
<keyword evidence="6" id="KW-0963">Cytoplasm</keyword>
<evidence type="ECO:0000256" key="9">
    <source>
        <dbReference type="ARBA" id="ARBA00023242"/>
    </source>
</evidence>
<keyword evidence="13" id="KW-1185">Reference proteome</keyword>
<keyword evidence="8" id="KW-0677">Repeat</keyword>
<comment type="caution">
    <text evidence="12">The sequence shown here is derived from an EMBL/GenBank/DDBJ whole genome shotgun (WGS) entry which is preliminary data.</text>
</comment>
<organism evidence="12 13">
    <name type="scientific">Hermanssonia centrifuga</name>
    <dbReference type="NCBI Taxonomy" id="98765"/>
    <lineage>
        <taxon>Eukaryota</taxon>
        <taxon>Fungi</taxon>
        <taxon>Dikarya</taxon>
        <taxon>Basidiomycota</taxon>
        <taxon>Agaricomycotina</taxon>
        <taxon>Agaricomycetes</taxon>
        <taxon>Polyporales</taxon>
        <taxon>Meruliaceae</taxon>
        <taxon>Hermanssonia</taxon>
    </lineage>
</organism>
<comment type="pathway">
    <text evidence="3">tRNA modification; 5-methoxycarbonylmethyl-2-thiouridine-tRNA biosynthesis.</text>
</comment>
<sequence length="162" mass="17919">MSTALGLQLAVPPLGLSNKAKNDSESSQLLVGRRIDRRSASSSDAPLYDTDRMKRRPFEGELPAFTLWSEIGEKVFGHGYESISLAVSSSRSLAATACGKATAPEHAHIRVYDREKWQLLGDPLIGHTLTVTRIAFGPDDRFILSVSCDRSWRLFERSLNSK</sequence>
<evidence type="ECO:0000256" key="1">
    <source>
        <dbReference type="ARBA" id="ARBA00004123"/>
    </source>
</evidence>
<accession>A0A2R6S523</accession>
<evidence type="ECO:0000256" key="10">
    <source>
        <dbReference type="PROSITE-ProRule" id="PRU00221"/>
    </source>
</evidence>
<reference evidence="12 13" key="1">
    <citation type="submission" date="2018-02" db="EMBL/GenBank/DDBJ databases">
        <title>Genome sequence of the basidiomycete white-rot fungus Phlebia centrifuga.</title>
        <authorList>
            <person name="Granchi Z."/>
            <person name="Peng M."/>
            <person name="de Vries R.P."/>
            <person name="Hilden K."/>
            <person name="Makela M.R."/>
            <person name="Grigoriev I."/>
            <person name="Riley R."/>
        </authorList>
    </citation>
    <scope>NUCLEOTIDE SEQUENCE [LARGE SCALE GENOMIC DNA]</scope>
    <source>
        <strain evidence="12 13">FBCC195</strain>
    </source>
</reference>
<evidence type="ECO:0000256" key="11">
    <source>
        <dbReference type="SAM" id="MobiDB-lite"/>
    </source>
</evidence>
<keyword evidence="7 10" id="KW-0853">WD repeat</keyword>
<dbReference type="InterPro" id="IPR015943">
    <property type="entry name" value="WD40/YVTN_repeat-like_dom_sf"/>
</dbReference>
<dbReference type="GO" id="GO:0005634">
    <property type="term" value="C:nucleus"/>
    <property type="evidence" value="ECO:0007669"/>
    <property type="project" value="UniProtKB-SubCell"/>
</dbReference>
<dbReference type="Gene3D" id="2.130.10.10">
    <property type="entry name" value="YVTN repeat-like/Quinoprotein amine dehydrogenase"/>
    <property type="match status" value="1"/>
</dbReference>
<comment type="subcellular location">
    <subcellularLocation>
        <location evidence="2">Cytoplasm</location>
    </subcellularLocation>
    <subcellularLocation>
        <location evidence="1">Nucleus</location>
    </subcellularLocation>
</comment>
<dbReference type="EMBL" id="MLYV02000051">
    <property type="protein sequence ID" value="PSS37378.1"/>
    <property type="molecule type" value="Genomic_DNA"/>
</dbReference>
<gene>
    <name evidence="12" type="ORF">PHLCEN_2v780</name>
</gene>
<keyword evidence="9" id="KW-0539">Nucleus</keyword>
<protein>
    <recommendedName>
        <fullName evidence="5">Elongator complex protein 2</fullName>
    </recommendedName>
</protein>
<dbReference type="AlphaFoldDB" id="A0A2R6S523"/>
<dbReference type="GO" id="GO:0002098">
    <property type="term" value="P:tRNA wobble uridine modification"/>
    <property type="evidence" value="ECO:0007669"/>
    <property type="project" value="InterPro"/>
</dbReference>
<proteinExistence type="inferred from homology"/>
<evidence type="ECO:0000256" key="6">
    <source>
        <dbReference type="ARBA" id="ARBA00022490"/>
    </source>
</evidence>
<dbReference type="GO" id="GO:0033588">
    <property type="term" value="C:elongator holoenzyme complex"/>
    <property type="evidence" value="ECO:0007669"/>
    <property type="project" value="InterPro"/>
</dbReference>
<evidence type="ECO:0000256" key="5">
    <source>
        <dbReference type="ARBA" id="ARBA00020267"/>
    </source>
</evidence>
<comment type="similarity">
    <text evidence="4">Belongs to the WD repeat ELP2 family.</text>
</comment>
<evidence type="ECO:0000256" key="2">
    <source>
        <dbReference type="ARBA" id="ARBA00004496"/>
    </source>
</evidence>
<dbReference type="UniPathway" id="UPA00988"/>
<dbReference type="PANTHER" id="PTHR44111">
    <property type="entry name" value="ELONGATOR COMPLEX PROTEIN 2"/>
    <property type="match status" value="1"/>
</dbReference>
<evidence type="ECO:0000256" key="3">
    <source>
        <dbReference type="ARBA" id="ARBA00005043"/>
    </source>
</evidence>
<dbReference type="STRING" id="98765.A0A2R6S523"/>
<dbReference type="OrthoDB" id="27911at2759"/>
<feature type="region of interest" description="Disordered" evidence="11">
    <location>
        <begin position="16"/>
        <end position="48"/>
    </location>
</feature>
<dbReference type="PROSITE" id="PS50294">
    <property type="entry name" value="WD_REPEATS_REGION"/>
    <property type="match status" value="1"/>
</dbReference>
<dbReference type="Proteomes" id="UP000186601">
    <property type="component" value="Unassembled WGS sequence"/>
</dbReference>
<feature type="repeat" description="WD" evidence="10">
    <location>
        <begin position="124"/>
        <end position="162"/>
    </location>
</feature>
<dbReference type="SUPFAM" id="SSF50960">
    <property type="entry name" value="TolB, C-terminal domain"/>
    <property type="match status" value="1"/>
</dbReference>
<dbReference type="GO" id="GO:0005737">
    <property type="term" value="C:cytoplasm"/>
    <property type="evidence" value="ECO:0007669"/>
    <property type="project" value="UniProtKB-SubCell"/>
</dbReference>
<dbReference type="PANTHER" id="PTHR44111:SF1">
    <property type="entry name" value="ELONGATOR COMPLEX PROTEIN 2"/>
    <property type="match status" value="1"/>
</dbReference>
<evidence type="ECO:0000313" key="13">
    <source>
        <dbReference type="Proteomes" id="UP000186601"/>
    </source>
</evidence>
<dbReference type="InterPro" id="IPR037289">
    <property type="entry name" value="Elp2"/>
</dbReference>
<dbReference type="PROSITE" id="PS50082">
    <property type="entry name" value="WD_REPEATS_2"/>
    <property type="match status" value="1"/>
</dbReference>
<evidence type="ECO:0000256" key="8">
    <source>
        <dbReference type="ARBA" id="ARBA00022737"/>
    </source>
</evidence>
<evidence type="ECO:0000256" key="4">
    <source>
        <dbReference type="ARBA" id="ARBA00005881"/>
    </source>
</evidence>
<dbReference type="InterPro" id="IPR001680">
    <property type="entry name" value="WD40_rpt"/>
</dbReference>
<evidence type="ECO:0000313" key="12">
    <source>
        <dbReference type="EMBL" id="PSS37378.1"/>
    </source>
</evidence>